<dbReference type="PROSITE" id="PS50931">
    <property type="entry name" value="HTH_LYSR"/>
    <property type="match status" value="1"/>
</dbReference>
<dbReference type="Pfam" id="PF00126">
    <property type="entry name" value="HTH_1"/>
    <property type="match status" value="1"/>
</dbReference>
<dbReference type="Pfam" id="PF03466">
    <property type="entry name" value="LysR_substrate"/>
    <property type="match status" value="1"/>
</dbReference>
<dbReference type="Proteomes" id="UP000318681">
    <property type="component" value="Unassembled WGS sequence"/>
</dbReference>
<evidence type="ECO:0000313" key="6">
    <source>
        <dbReference type="EMBL" id="TVV76646.1"/>
    </source>
</evidence>
<dbReference type="GO" id="GO:0003677">
    <property type="term" value="F:DNA binding"/>
    <property type="evidence" value="ECO:0007669"/>
    <property type="project" value="UniProtKB-KW"/>
</dbReference>
<keyword evidence="2" id="KW-0805">Transcription regulation</keyword>
<dbReference type="OrthoDB" id="9815174at2"/>
<feature type="domain" description="HTH lysR-type" evidence="5">
    <location>
        <begin position="76"/>
        <end position="133"/>
    </location>
</feature>
<dbReference type="InterPro" id="IPR000847">
    <property type="entry name" value="LysR_HTH_N"/>
</dbReference>
<dbReference type="InterPro" id="IPR036390">
    <property type="entry name" value="WH_DNA-bd_sf"/>
</dbReference>
<sequence length="382" mass="42184">MPLAAPVIRIFRPVSLPATPYSSRFFSDRRRCTGAPRKHGPAICLSCQGRPISHRRKLISPPQAKRIVAPDRETAMDLRHMRHFVAVAEELHFGRAARRLNIAQPPLSQSIRRLEVDLGVELFDRSRRSVELTSAGRVFLDEARRTLMHADLARKMAQREAQKAPEVRVSFVGPALYRVLPDLLVRYRATAPEVNVRLFEMSSPDQMHGIMAGDFDVGFITGGTALDGALRRVLMERAPFVAAVPADSPLAEQTSISLAALAEQPFIRPPQKYAAQSSETMSMFRDVGAIPQVTQEATQTNTTLSLVGVGLGCSIVTATAALTQPRNVKFLEIEDPAPHARWELVMAWHPDQVGRIAADFVAIGQAYARDDAHLLETPKRPG</sequence>
<evidence type="ECO:0000256" key="2">
    <source>
        <dbReference type="ARBA" id="ARBA00023015"/>
    </source>
</evidence>
<dbReference type="PANTHER" id="PTHR30346:SF17">
    <property type="entry name" value="LYSR FAMILY TRANSCRIPTIONAL REGULATOR"/>
    <property type="match status" value="1"/>
</dbReference>
<dbReference type="Gene3D" id="3.40.190.10">
    <property type="entry name" value="Periplasmic binding protein-like II"/>
    <property type="match status" value="2"/>
</dbReference>
<keyword evidence="7" id="KW-1185">Reference proteome</keyword>
<dbReference type="GO" id="GO:0003700">
    <property type="term" value="F:DNA-binding transcription factor activity"/>
    <property type="evidence" value="ECO:0007669"/>
    <property type="project" value="InterPro"/>
</dbReference>
<dbReference type="AlphaFoldDB" id="A0A558RB87"/>
<protein>
    <submittedName>
        <fullName evidence="6">LysR family transcriptional regulator</fullName>
    </submittedName>
</protein>
<gene>
    <name evidence="6" type="ORF">FOY91_03710</name>
</gene>
<proteinExistence type="inferred from homology"/>
<dbReference type="GO" id="GO:0032993">
    <property type="term" value="C:protein-DNA complex"/>
    <property type="evidence" value="ECO:0007669"/>
    <property type="project" value="TreeGrafter"/>
</dbReference>
<reference evidence="6 7" key="1">
    <citation type="submission" date="2019-07" db="EMBL/GenBank/DDBJ databases">
        <title>Sphingomonas solaris sp. nov., isolated from a solar panel from Boston, Massachusetts.</title>
        <authorList>
            <person name="Tanner K."/>
            <person name="Pascual J."/>
            <person name="Mancuso C."/>
            <person name="Pereto J."/>
            <person name="Khalil A."/>
            <person name="Vilanova C."/>
        </authorList>
    </citation>
    <scope>NUCLEOTIDE SEQUENCE [LARGE SCALE GENOMIC DNA]</scope>
    <source>
        <strain evidence="6 7">R4DWN</strain>
    </source>
</reference>
<evidence type="ECO:0000256" key="3">
    <source>
        <dbReference type="ARBA" id="ARBA00023125"/>
    </source>
</evidence>
<dbReference type="SUPFAM" id="SSF53850">
    <property type="entry name" value="Periplasmic binding protein-like II"/>
    <property type="match status" value="1"/>
</dbReference>
<keyword evidence="3" id="KW-0238">DNA-binding</keyword>
<dbReference type="SUPFAM" id="SSF46785">
    <property type="entry name" value="Winged helix' DNA-binding domain"/>
    <property type="match status" value="1"/>
</dbReference>
<name>A0A558RB87_9SPHN</name>
<evidence type="ECO:0000259" key="5">
    <source>
        <dbReference type="PROSITE" id="PS50931"/>
    </source>
</evidence>
<comment type="caution">
    <text evidence="6">The sequence shown here is derived from an EMBL/GenBank/DDBJ whole genome shotgun (WGS) entry which is preliminary data.</text>
</comment>
<evidence type="ECO:0000313" key="7">
    <source>
        <dbReference type="Proteomes" id="UP000318681"/>
    </source>
</evidence>
<comment type="similarity">
    <text evidence="1">Belongs to the LysR transcriptional regulatory family.</text>
</comment>
<dbReference type="InterPro" id="IPR036388">
    <property type="entry name" value="WH-like_DNA-bd_sf"/>
</dbReference>
<evidence type="ECO:0000256" key="4">
    <source>
        <dbReference type="ARBA" id="ARBA00023163"/>
    </source>
</evidence>
<dbReference type="FunFam" id="1.10.10.10:FF:000001">
    <property type="entry name" value="LysR family transcriptional regulator"/>
    <property type="match status" value="1"/>
</dbReference>
<keyword evidence="4" id="KW-0804">Transcription</keyword>
<dbReference type="InterPro" id="IPR005119">
    <property type="entry name" value="LysR_subst-bd"/>
</dbReference>
<dbReference type="CDD" id="cd08414">
    <property type="entry name" value="PBP2_LTTR_aromatics_like"/>
    <property type="match status" value="1"/>
</dbReference>
<dbReference type="Gene3D" id="1.10.10.10">
    <property type="entry name" value="Winged helix-like DNA-binding domain superfamily/Winged helix DNA-binding domain"/>
    <property type="match status" value="1"/>
</dbReference>
<accession>A0A558RB87</accession>
<organism evidence="6 7">
    <name type="scientific">Alterirhizorhabdus solaris</name>
    <dbReference type="NCBI Taxonomy" id="2529389"/>
    <lineage>
        <taxon>Bacteria</taxon>
        <taxon>Pseudomonadati</taxon>
        <taxon>Pseudomonadota</taxon>
        <taxon>Alphaproteobacteria</taxon>
        <taxon>Sphingomonadales</taxon>
        <taxon>Rhizorhabdaceae</taxon>
        <taxon>Alterirhizorhabdus</taxon>
    </lineage>
</organism>
<dbReference type="PANTHER" id="PTHR30346">
    <property type="entry name" value="TRANSCRIPTIONAL DUAL REGULATOR HCAR-RELATED"/>
    <property type="match status" value="1"/>
</dbReference>
<dbReference type="PRINTS" id="PR00039">
    <property type="entry name" value="HTHLYSR"/>
</dbReference>
<dbReference type="EMBL" id="VNIM01000008">
    <property type="protein sequence ID" value="TVV76646.1"/>
    <property type="molecule type" value="Genomic_DNA"/>
</dbReference>
<evidence type="ECO:0000256" key="1">
    <source>
        <dbReference type="ARBA" id="ARBA00009437"/>
    </source>
</evidence>